<reference evidence="2 3" key="1">
    <citation type="submission" date="2016-10" db="EMBL/GenBank/DDBJ databases">
        <authorList>
            <person name="de Groot N.N."/>
        </authorList>
    </citation>
    <scope>NUCLEOTIDE SEQUENCE [LARGE SCALE GENOMIC DNA]</scope>
    <source>
        <strain evidence="2 3">CGMCC 1.6134</strain>
    </source>
</reference>
<evidence type="ECO:0000313" key="3">
    <source>
        <dbReference type="Proteomes" id="UP000199668"/>
    </source>
</evidence>
<proteinExistence type="predicted"/>
<protein>
    <submittedName>
        <fullName evidence="2">D-threo-aldose 1-dehydrogenase</fullName>
    </submittedName>
</protein>
<dbReference type="InterPro" id="IPR023210">
    <property type="entry name" value="NADP_OxRdtase_dom"/>
</dbReference>
<sequence>MIDLKQNGKLGFGTAPLGNMYRDIPDDEAKAVIEAAWDNGIRYFDTAPFYGAGLAELRLGEVLSKHNRDDYVLSTKVGRYMLEETEEKGEGLFQDGRKNKVVDDYSAEGTRRSIEQSLERLQTDRIDFIYVHDISPDFHGDEWVSRFDEARNGAFVELERLRREGIIKSWGIGVNRTEPIELAMQLEHANPDISLQATRYTLLDHEHALQRLMPAAQEQGVGIVVGAPYSSGIIAGGSHYEYGEASSEVTSMVNSMNDIADHHGVDLIAAALQFSAAHPAVAAVIPGTTRPERIQENIDALHADIPEAFWHEMVEEGIISPQAPLPVNS</sequence>
<dbReference type="InterPro" id="IPR036812">
    <property type="entry name" value="NAD(P)_OxRdtase_dom_sf"/>
</dbReference>
<feature type="domain" description="NADP-dependent oxidoreductase" evidence="1">
    <location>
        <begin position="9"/>
        <end position="313"/>
    </location>
</feature>
<accession>A0A1I4KLI8</accession>
<dbReference type="Proteomes" id="UP000199668">
    <property type="component" value="Unassembled WGS sequence"/>
</dbReference>
<name>A0A1I4KLI8_9BACI</name>
<dbReference type="CDD" id="cd19152">
    <property type="entry name" value="AKR_AKR15A"/>
    <property type="match status" value="1"/>
</dbReference>
<dbReference type="RefSeq" id="WP_090926187.1">
    <property type="nucleotide sequence ID" value="NZ_FOTY01000005.1"/>
</dbReference>
<dbReference type="GO" id="GO:0005829">
    <property type="term" value="C:cytosol"/>
    <property type="evidence" value="ECO:0007669"/>
    <property type="project" value="TreeGrafter"/>
</dbReference>
<dbReference type="OrthoDB" id="9773828at2"/>
<keyword evidence="3" id="KW-1185">Reference proteome</keyword>
<evidence type="ECO:0000313" key="2">
    <source>
        <dbReference type="EMBL" id="SFL79449.1"/>
    </source>
</evidence>
<dbReference type="PANTHER" id="PTHR42686">
    <property type="entry name" value="GH17980P-RELATED"/>
    <property type="match status" value="1"/>
</dbReference>
<dbReference type="STRING" id="266892.SAMN04488054_10581"/>
<organism evidence="2 3">
    <name type="scientific">Salibacterium qingdaonense</name>
    <dbReference type="NCBI Taxonomy" id="266892"/>
    <lineage>
        <taxon>Bacteria</taxon>
        <taxon>Bacillati</taxon>
        <taxon>Bacillota</taxon>
        <taxon>Bacilli</taxon>
        <taxon>Bacillales</taxon>
        <taxon>Bacillaceae</taxon>
    </lineage>
</organism>
<dbReference type="Gene3D" id="3.20.20.100">
    <property type="entry name" value="NADP-dependent oxidoreductase domain"/>
    <property type="match status" value="1"/>
</dbReference>
<dbReference type="GO" id="GO:0016491">
    <property type="term" value="F:oxidoreductase activity"/>
    <property type="evidence" value="ECO:0007669"/>
    <property type="project" value="InterPro"/>
</dbReference>
<gene>
    <name evidence="2" type="ORF">SAMN04488054_10581</name>
</gene>
<dbReference type="SUPFAM" id="SSF51430">
    <property type="entry name" value="NAD(P)-linked oxidoreductase"/>
    <property type="match status" value="1"/>
</dbReference>
<dbReference type="Pfam" id="PF00248">
    <property type="entry name" value="Aldo_ket_red"/>
    <property type="match status" value="1"/>
</dbReference>
<dbReference type="EMBL" id="FOTY01000005">
    <property type="protein sequence ID" value="SFL79449.1"/>
    <property type="molecule type" value="Genomic_DNA"/>
</dbReference>
<dbReference type="AlphaFoldDB" id="A0A1I4KLI8"/>
<evidence type="ECO:0000259" key="1">
    <source>
        <dbReference type="Pfam" id="PF00248"/>
    </source>
</evidence>
<dbReference type="PANTHER" id="PTHR42686:SF1">
    <property type="entry name" value="GH17980P-RELATED"/>
    <property type="match status" value="1"/>
</dbReference>
<dbReference type="InterPro" id="IPR020471">
    <property type="entry name" value="AKR"/>
</dbReference>